<dbReference type="SUPFAM" id="SSF53335">
    <property type="entry name" value="S-adenosyl-L-methionine-dependent methyltransferases"/>
    <property type="match status" value="1"/>
</dbReference>
<sequence>MGKKLGKKSPAFKCHKKYFQQAKKTADVLVVENVPQYQSSTVEEELGEDWRVRYCVIDPRIVGLPAARSRIYLICYNKKVVRWRPDITLESVLGALTSRVITDASMYLWMELPPDTLSTSNLKEYNQNPRYKGKMFQDLNQLARNNRGRTELVDGALPTLTCSSGSIWSKEKSRFVAPLEMLSSQVLPVTSAHAKACMAPTFNVDQDEHPVRYLLETWEPGMLDPLCLWLDEILDSEAPFCPDLKSMVLPASATGQLSVPLLALAVQLPPEGLPVLTDWVRTGADIWYAGYEGWREPIETRIEKQDLFGSPMHHGCLVPTKGITRVSILQFAVIYSYKELQGKMDEAAKADFIRFLKTVQSIPCAILDLGGNTVSVYNFTRIQITEQHVERQRKNILQKCLIFTQRAHELLQDTGKFPEFRDAWMEVIAEYNQFGITHFSDRFQIDDAAAVALYGFKAISFGVGVCQDAWDMISKHLHRYRVAESAFGKETLNNGRWLVGAGPNSSGCNALWHSILTVDAEKQVLFLRRILFLHNRAVSRGGRASTIRLAVTERMCLMQYIIHEMKLARDHDGNAIFEPDTVEKVTKRCVDGDYTAELTEVLTLKNGNFQPHQLQLWTENVEKKSAPVENSFAAVDTKIEQLDRDARDSAFRQDCLKLTRDCAQLSLLYKQETKHERALRIQRVTHLKEQNVQGANFIRQFMLLNMRHVGGRTGELESAMDEFTHSINKLEKIQTGGLILWLDYTKYGRLSNNDLNDTLEIARSMLAKFPTRSCMLVICPHLTSEKVQNGLRGELRRIEDKLDALQIYSDMVTLRCTRVSLSWLPESSYVVPAPAKDAPPNSAETRSLSQMQESAQFLAGGQLPEQALGALLAKTKVKGIVGVVNLSPYDTWLETSAMKWGRKTNGEIVMPTLSLSKNLTVISYCERSAALQLMQDWKKGSHCMGSSAPKYDPQPPKVDDVDATQFPLQVIRLEPNPNEKTGWKRWRISLPQSFRQQWLDDVVYSQEWRELISDFDSKFGLASPGAESTAGSESSIQSVMPSRKPWEGEPKTIDERYLVETKLGGRTVGSTLYLVSARSRDGSQQQVVEGQSYKLFLAAHMQIEVPICEFQLGHGASKFLKPEKVAALQRENKPG</sequence>
<proteinExistence type="predicted"/>
<protein>
    <submittedName>
        <fullName evidence="2">Uncharacterized protein</fullName>
    </submittedName>
</protein>
<comment type="caution">
    <text evidence="2">The sequence shown here is derived from an EMBL/GenBank/DDBJ whole genome shotgun (WGS) entry which is preliminary data.</text>
</comment>
<dbReference type="EMBL" id="CAMXCT020000558">
    <property type="protein sequence ID" value="CAL1133840.1"/>
    <property type="molecule type" value="Genomic_DNA"/>
</dbReference>
<dbReference type="EMBL" id="CAMXCT030000558">
    <property type="protein sequence ID" value="CAL4767777.1"/>
    <property type="molecule type" value="Genomic_DNA"/>
</dbReference>
<name>A0A9P1FN56_9DINO</name>
<gene>
    <name evidence="2" type="ORF">C1SCF055_LOCUS8333</name>
</gene>
<evidence type="ECO:0000313" key="3">
    <source>
        <dbReference type="EMBL" id="CAL1133840.1"/>
    </source>
</evidence>
<dbReference type="InterPro" id="IPR029063">
    <property type="entry name" value="SAM-dependent_MTases_sf"/>
</dbReference>
<dbReference type="Gene3D" id="3.40.50.150">
    <property type="entry name" value="Vaccinia Virus protein VP39"/>
    <property type="match status" value="1"/>
</dbReference>
<evidence type="ECO:0000256" key="1">
    <source>
        <dbReference type="SAM" id="MobiDB-lite"/>
    </source>
</evidence>
<keyword evidence="4" id="KW-1185">Reference proteome</keyword>
<feature type="compositionally biased region" description="Polar residues" evidence="1">
    <location>
        <begin position="1029"/>
        <end position="1040"/>
    </location>
</feature>
<dbReference type="EMBL" id="CAMXCT010000558">
    <property type="protein sequence ID" value="CAI3980465.1"/>
    <property type="molecule type" value="Genomic_DNA"/>
</dbReference>
<evidence type="ECO:0000313" key="2">
    <source>
        <dbReference type="EMBL" id="CAI3980465.1"/>
    </source>
</evidence>
<dbReference type="AlphaFoldDB" id="A0A9P1FN56"/>
<evidence type="ECO:0000313" key="4">
    <source>
        <dbReference type="Proteomes" id="UP001152797"/>
    </source>
</evidence>
<organism evidence="2">
    <name type="scientific">Cladocopium goreaui</name>
    <dbReference type="NCBI Taxonomy" id="2562237"/>
    <lineage>
        <taxon>Eukaryota</taxon>
        <taxon>Sar</taxon>
        <taxon>Alveolata</taxon>
        <taxon>Dinophyceae</taxon>
        <taxon>Suessiales</taxon>
        <taxon>Symbiodiniaceae</taxon>
        <taxon>Cladocopium</taxon>
    </lineage>
</organism>
<feature type="region of interest" description="Disordered" evidence="1">
    <location>
        <begin position="1023"/>
        <end position="1048"/>
    </location>
</feature>
<accession>A0A9P1FN56</accession>
<dbReference type="Gene3D" id="3.90.120.10">
    <property type="entry name" value="DNA Methylase, subunit A, domain 2"/>
    <property type="match status" value="1"/>
</dbReference>
<dbReference type="Proteomes" id="UP001152797">
    <property type="component" value="Unassembled WGS sequence"/>
</dbReference>
<reference evidence="3" key="2">
    <citation type="submission" date="2024-04" db="EMBL/GenBank/DDBJ databases">
        <authorList>
            <person name="Chen Y."/>
            <person name="Shah S."/>
            <person name="Dougan E. K."/>
            <person name="Thang M."/>
            <person name="Chan C."/>
        </authorList>
    </citation>
    <scope>NUCLEOTIDE SEQUENCE [LARGE SCALE GENOMIC DNA]</scope>
</reference>
<reference evidence="2" key="1">
    <citation type="submission" date="2022-10" db="EMBL/GenBank/DDBJ databases">
        <authorList>
            <person name="Chen Y."/>
            <person name="Dougan E. K."/>
            <person name="Chan C."/>
            <person name="Rhodes N."/>
            <person name="Thang M."/>
        </authorList>
    </citation>
    <scope>NUCLEOTIDE SEQUENCE</scope>
</reference>
<dbReference type="OrthoDB" id="418347at2759"/>